<dbReference type="EMBL" id="SNRW01003609">
    <property type="protein sequence ID" value="KAA6389374.1"/>
    <property type="molecule type" value="Genomic_DNA"/>
</dbReference>
<evidence type="ECO:0000313" key="2">
    <source>
        <dbReference type="Proteomes" id="UP000324800"/>
    </source>
</evidence>
<comment type="caution">
    <text evidence="1">The sequence shown here is derived from an EMBL/GenBank/DDBJ whole genome shotgun (WGS) entry which is preliminary data.</text>
</comment>
<protein>
    <submittedName>
        <fullName evidence="1">Uncharacterized protein</fullName>
    </submittedName>
</protein>
<dbReference type="AlphaFoldDB" id="A0A5J4W307"/>
<gene>
    <name evidence="1" type="ORF">EZS28_015097</name>
</gene>
<name>A0A5J4W307_9EUKA</name>
<evidence type="ECO:0000313" key="1">
    <source>
        <dbReference type="EMBL" id="KAA6389374.1"/>
    </source>
</evidence>
<accession>A0A5J4W307</accession>
<proteinExistence type="predicted"/>
<reference evidence="1 2" key="1">
    <citation type="submission" date="2019-03" db="EMBL/GenBank/DDBJ databases">
        <title>Single cell metagenomics reveals metabolic interactions within the superorganism composed of flagellate Streblomastix strix and complex community of Bacteroidetes bacteria on its surface.</title>
        <authorList>
            <person name="Treitli S.C."/>
            <person name="Kolisko M."/>
            <person name="Husnik F."/>
            <person name="Keeling P."/>
            <person name="Hampl V."/>
        </authorList>
    </citation>
    <scope>NUCLEOTIDE SEQUENCE [LARGE SCALE GENOMIC DNA]</scope>
    <source>
        <strain evidence="1">ST1C</strain>
    </source>
</reference>
<sequence length="123" mass="14996">MRCVHIINVTLQQSFLNVPMERKRLTSIRQMNERQYARRRSCFSGKKKFLALKSIRKARTQVYAMITLKMTQKRHYLRFQFKELVQRLQLYQFKVTFKRLRDSFLLVIMMPRLLLVILPNVET</sequence>
<organism evidence="1 2">
    <name type="scientific">Streblomastix strix</name>
    <dbReference type="NCBI Taxonomy" id="222440"/>
    <lineage>
        <taxon>Eukaryota</taxon>
        <taxon>Metamonada</taxon>
        <taxon>Preaxostyla</taxon>
        <taxon>Oxymonadida</taxon>
        <taxon>Streblomastigidae</taxon>
        <taxon>Streblomastix</taxon>
    </lineage>
</organism>
<dbReference type="Proteomes" id="UP000324800">
    <property type="component" value="Unassembled WGS sequence"/>
</dbReference>